<feature type="compositionally biased region" description="Basic and acidic residues" evidence="1">
    <location>
        <begin position="186"/>
        <end position="203"/>
    </location>
</feature>
<feature type="transmembrane region" description="Helical" evidence="2">
    <location>
        <begin position="96"/>
        <end position="114"/>
    </location>
</feature>
<keyword evidence="4" id="KW-1185">Reference proteome</keyword>
<organism evidence="3 4">
    <name type="scientific">Corynebacterium liangguodongii</name>
    <dbReference type="NCBI Taxonomy" id="2079535"/>
    <lineage>
        <taxon>Bacteria</taxon>
        <taxon>Bacillati</taxon>
        <taxon>Actinomycetota</taxon>
        <taxon>Actinomycetes</taxon>
        <taxon>Mycobacteriales</taxon>
        <taxon>Corynebacteriaceae</taxon>
        <taxon>Corynebacterium</taxon>
    </lineage>
</organism>
<dbReference type="Proteomes" id="UP000244754">
    <property type="component" value="Chromosome"/>
</dbReference>
<accession>A0A2S0WG60</accession>
<reference evidence="4" key="1">
    <citation type="submission" date="2018-01" db="EMBL/GenBank/DDBJ databases">
        <authorList>
            <person name="Li J."/>
        </authorList>
    </citation>
    <scope>NUCLEOTIDE SEQUENCE [LARGE SCALE GENOMIC DNA]</scope>
    <source>
        <strain evidence="4">2184</strain>
    </source>
</reference>
<feature type="transmembrane region" description="Helical" evidence="2">
    <location>
        <begin position="6"/>
        <end position="26"/>
    </location>
</feature>
<evidence type="ECO:0000256" key="2">
    <source>
        <dbReference type="SAM" id="Phobius"/>
    </source>
</evidence>
<feature type="transmembrane region" description="Helical" evidence="2">
    <location>
        <begin position="64"/>
        <end position="84"/>
    </location>
</feature>
<evidence type="ECO:0000256" key="1">
    <source>
        <dbReference type="SAM" id="MobiDB-lite"/>
    </source>
</evidence>
<dbReference type="AlphaFoldDB" id="A0A2S0WG60"/>
<proteinExistence type="predicted"/>
<feature type="region of interest" description="Disordered" evidence="1">
    <location>
        <begin position="182"/>
        <end position="210"/>
    </location>
</feature>
<gene>
    <name evidence="3" type="ORF">C3E79_09925</name>
</gene>
<keyword evidence="2" id="KW-0812">Transmembrane</keyword>
<protein>
    <submittedName>
        <fullName evidence="3">Uncharacterized protein</fullName>
    </submittedName>
</protein>
<name>A0A2S0WG60_9CORY</name>
<evidence type="ECO:0000313" key="3">
    <source>
        <dbReference type="EMBL" id="AWB84750.1"/>
    </source>
</evidence>
<dbReference type="KEGG" id="clia:C3E79_09925"/>
<keyword evidence="2" id="KW-1133">Transmembrane helix</keyword>
<dbReference type="EMBL" id="CP026948">
    <property type="protein sequence ID" value="AWB84750.1"/>
    <property type="molecule type" value="Genomic_DNA"/>
</dbReference>
<evidence type="ECO:0000313" key="4">
    <source>
        <dbReference type="Proteomes" id="UP000244754"/>
    </source>
</evidence>
<keyword evidence="2" id="KW-0472">Membrane</keyword>
<sequence length="210" mass="23123">MGQNIFFYMIAMSVGSYATAIAIGAAGAHHRFRVRVAIAAAAAVVISTVFMATAHLFFGMFAGQILSTWALSLLYCAAILFLGVGLHPILGRFSSLTYASMFVGLNFTTAGGAFNPEVQYPFFGFLHNFWIGAGFIESTRNIAYFPHLSIAPYVAILIGWLIVGLICLVLGVQVEKRRYARRHAHPERPHKPRPYSERVKQELQENVAPV</sequence>
<feature type="transmembrane region" description="Helical" evidence="2">
    <location>
        <begin position="150"/>
        <end position="172"/>
    </location>
</feature>
<feature type="transmembrane region" description="Helical" evidence="2">
    <location>
        <begin position="38"/>
        <end position="58"/>
    </location>
</feature>